<evidence type="ECO:0000313" key="2">
    <source>
        <dbReference type="Proteomes" id="UP000251485"/>
    </source>
</evidence>
<dbReference type="EMBL" id="UAUE01000001">
    <property type="protein sequence ID" value="SPY93755.1"/>
    <property type="molecule type" value="Genomic_DNA"/>
</dbReference>
<reference evidence="1 2" key="1">
    <citation type="submission" date="2018-06" db="EMBL/GenBank/DDBJ databases">
        <authorList>
            <consortium name="Pathogen Informatics"/>
            <person name="Doyle S."/>
        </authorList>
    </citation>
    <scope>NUCLEOTIDE SEQUENCE [LARGE SCALE GENOMIC DNA]</scope>
    <source>
        <strain evidence="1 2">NCTC10975</strain>
    </source>
</reference>
<protein>
    <submittedName>
        <fullName evidence="1">Uncharacterized protein</fullName>
    </submittedName>
</protein>
<accession>A0A2X2C119</accession>
<organism evidence="1 2">
    <name type="scientific">Proteus mirabilis</name>
    <dbReference type="NCBI Taxonomy" id="584"/>
    <lineage>
        <taxon>Bacteria</taxon>
        <taxon>Pseudomonadati</taxon>
        <taxon>Pseudomonadota</taxon>
        <taxon>Gammaproteobacteria</taxon>
        <taxon>Enterobacterales</taxon>
        <taxon>Morganellaceae</taxon>
        <taxon>Proteus</taxon>
    </lineage>
</organism>
<gene>
    <name evidence="1" type="ORF">NCTC10975_00078</name>
</gene>
<dbReference type="Proteomes" id="UP000251485">
    <property type="component" value="Unassembled WGS sequence"/>
</dbReference>
<proteinExistence type="predicted"/>
<sequence length="30" mass="3816">MDERKLRLEAVAIWQELILQAKQKYQWWEL</sequence>
<dbReference type="AlphaFoldDB" id="A0A2X2C119"/>
<evidence type="ECO:0000313" key="1">
    <source>
        <dbReference type="EMBL" id="SPY93755.1"/>
    </source>
</evidence>
<name>A0A2X2C119_PROMI</name>